<feature type="region of interest" description="Disordered" evidence="1">
    <location>
        <begin position="59"/>
        <end position="81"/>
    </location>
</feature>
<name>A0AA44UP36_PSEA5</name>
<dbReference type="GO" id="GO:0003677">
    <property type="term" value="F:DNA binding"/>
    <property type="evidence" value="ECO:0007669"/>
    <property type="project" value="InterPro"/>
</dbReference>
<feature type="compositionally biased region" description="Pro residues" evidence="1">
    <location>
        <begin position="69"/>
        <end position="81"/>
    </location>
</feature>
<organism evidence="3 4">
    <name type="scientific">Pseudonocardia alni</name>
    <name type="common">Amycolata alni</name>
    <dbReference type="NCBI Taxonomy" id="33907"/>
    <lineage>
        <taxon>Bacteria</taxon>
        <taxon>Bacillati</taxon>
        <taxon>Actinomycetota</taxon>
        <taxon>Actinomycetes</taxon>
        <taxon>Pseudonocardiales</taxon>
        <taxon>Pseudonocardiaceae</taxon>
        <taxon>Pseudonocardia</taxon>
    </lineage>
</organism>
<dbReference type="Proteomes" id="UP000232453">
    <property type="component" value="Unassembled WGS sequence"/>
</dbReference>
<evidence type="ECO:0000259" key="2">
    <source>
        <dbReference type="Pfam" id="PF00376"/>
    </source>
</evidence>
<evidence type="ECO:0000313" key="4">
    <source>
        <dbReference type="Proteomes" id="UP000232453"/>
    </source>
</evidence>
<dbReference type="EMBL" id="PHUJ01000003">
    <property type="protein sequence ID" value="PKB30766.1"/>
    <property type="molecule type" value="Genomic_DNA"/>
</dbReference>
<comment type="caution">
    <text evidence="3">The sequence shown here is derived from an EMBL/GenBank/DDBJ whole genome shotgun (WGS) entry which is preliminary data.</text>
</comment>
<dbReference type="SUPFAM" id="SSF46955">
    <property type="entry name" value="Putative DNA-binding domain"/>
    <property type="match status" value="1"/>
</dbReference>
<dbReference type="InterPro" id="IPR009061">
    <property type="entry name" value="DNA-bd_dom_put_sf"/>
</dbReference>
<dbReference type="Pfam" id="PF00376">
    <property type="entry name" value="MerR"/>
    <property type="match status" value="1"/>
</dbReference>
<reference evidence="3 4" key="1">
    <citation type="submission" date="2017-11" db="EMBL/GenBank/DDBJ databases">
        <title>Sequencing the genomes of 1000 actinobacteria strains.</title>
        <authorList>
            <person name="Klenk H.-P."/>
        </authorList>
    </citation>
    <scope>NUCLEOTIDE SEQUENCE [LARGE SCALE GENOMIC DNA]</scope>
    <source>
        <strain evidence="3 4">DSM 44104</strain>
    </source>
</reference>
<dbReference type="Gene3D" id="1.10.1660.10">
    <property type="match status" value="1"/>
</dbReference>
<sequence length="81" mass="8728">MRLVTTGEAATRLALSPRALHRWARAGLVTPAFREPDGRDLWDLDDLRDQVTALPARFSAATAVRDPGTPGPPRRPGTPSG</sequence>
<protein>
    <recommendedName>
        <fullName evidence="2">HTH merR-type domain-containing protein</fullName>
    </recommendedName>
</protein>
<gene>
    <name evidence="3" type="ORF">ATL51_2439</name>
</gene>
<dbReference type="GO" id="GO:0006355">
    <property type="term" value="P:regulation of DNA-templated transcription"/>
    <property type="evidence" value="ECO:0007669"/>
    <property type="project" value="InterPro"/>
</dbReference>
<evidence type="ECO:0000313" key="3">
    <source>
        <dbReference type="EMBL" id="PKB30766.1"/>
    </source>
</evidence>
<proteinExistence type="predicted"/>
<accession>A0AA44UP36</accession>
<evidence type="ECO:0000256" key="1">
    <source>
        <dbReference type="SAM" id="MobiDB-lite"/>
    </source>
</evidence>
<feature type="domain" description="HTH merR-type" evidence="2">
    <location>
        <begin position="5"/>
        <end position="38"/>
    </location>
</feature>
<dbReference type="AlphaFoldDB" id="A0AA44UP36"/>
<dbReference type="InterPro" id="IPR000551">
    <property type="entry name" value="MerR-type_HTH_dom"/>
</dbReference>